<reference evidence="1" key="1">
    <citation type="submission" date="2022-04" db="EMBL/GenBank/DDBJ databases">
        <title>A functionally conserved STORR gene fusion in Papaver species that diverged 16.8 million years ago.</title>
        <authorList>
            <person name="Catania T."/>
        </authorList>
    </citation>
    <scope>NUCLEOTIDE SEQUENCE</scope>
    <source>
        <strain evidence="1">S-188037</strain>
    </source>
</reference>
<comment type="caution">
    <text evidence="1">The sequence shown here is derived from an EMBL/GenBank/DDBJ whole genome shotgun (WGS) entry which is preliminary data.</text>
</comment>
<protein>
    <submittedName>
        <fullName evidence="1">Uncharacterized protein</fullName>
    </submittedName>
</protein>
<sequence>MMEYGRFSLRHEESIGFRNLGLRYNIQCLQFLLRQLALQGVSPKGEDIKQFTFGVYRPLPQEIKSRLSKDMQEGISDPLSIQALVQCHGYQNDYPTIEGYKISSWIDGSTKNQVMDALDVRNIGMYKFATDSAD</sequence>
<dbReference type="AlphaFoldDB" id="A0AAD4T4Q2"/>
<keyword evidence="2" id="KW-1185">Reference proteome</keyword>
<accession>A0AAD4T4Q2</accession>
<name>A0AAD4T4Q2_9MAGN</name>
<evidence type="ECO:0000313" key="1">
    <source>
        <dbReference type="EMBL" id="KAI3940370.1"/>
    </source>
</evidence>
<dbReference type="Proteomes" id="UP001202328">
    <property type="component" value="Unassembled WGS sequence"/>
</dbReference>
<proteinExistence type="predicted"/>
<evidence type="ECO:0000313" key="2">
    <source>
        <dbReference type="Proteomes" id="UP001202328"/>
    </source>
</evidence>
<organism evidence="1 2">
    <name type="scientific">Papaver atlanticum</name>
    <dbReference type="NCBI Taxonomy" id="357466"/>
    <lineage>
        <taxon>Eukaryota</taxon>
        <taxon>Viridiplantae</taxon>
        <taxon>Streptophyta</taxon>
        <taxon>Embryophyta</taxon>
        <taxon>Tracheophyta</taxon>
        <taxon>Spermatophyta</taxon>
        <taxon>Magnoliopsida</taxon>
        <taxon>Ranunculales</taxon>
        <taxon>Papaveraceae</taxon>
        <taxon>Papaveroideae</taxon>
        <taxon>Papaver</taxon>
    </lineage>
</organism>
<gene>
    <name evidence="1" type="ORF">MKW98_024777</name>
</gene>
<dbReference type="EMBL" id="JAJJMB010005149">
    <property type="protein sequence ID" value="KAI3940370.1"/>
    <property type="molecule type" value="Genomic_DNA"/>
</dbReference>